<proteinExistence type="predicted"/>
<gene>
    <name evidence="1" type="ORF">HG543_04445</name>
</gene>
<accession>A0A848L766</accession>
<name>A0A848L766_9BACT</name>
<dbReference type="AlphaFoldDB" id="A0A848L766"/>
<evidence type="ECO:0008006" key="3">
    <source>
        <dbReference type="Google" id="ProtNLM"/>
    </source>
</evidence>
<evidence type="ECO:0000313" key="2">
    <source>
        <dbReference type="Proteomes" id="UP000518300"/>
    </source>
</evidence>
<protein>
    <recommendedName>
        <fullName evidence="3">Lipoprotein</fullName>
    </recommendedName>
</protein>
<evidence type="ECO:0000313" key="1">
    <source>
        <dbReference type="EMBL" id="NMO14112.1"/>
    </source>
</evidence>
<comment type="caution">
    <text evidence="1">The sequence shown here is derived from an EMBL/GenBank/DDBJ whole genome shotgun (WGS) entry which is preliminary data.</text>
</comment>
<sequence length="471" mass="51156">MRNQVWCSVLAGALVSVMAGCGEKSVSPDGEGPDAGPVLRAPDAALVQRIEEVRTRVLADTCFREHPGSAECAWVDHPFDPAEFSMTEGTGEAILVVDDFRGLPPMLLRYRNRLRGYFRTTEDGTLAPIPFTWHLPAGLHDALTAFAGPGIIPAEWLSSLWEPLNGAYGSLDLGGLGHGYIVLSLLVEASPRQPLVLWKDEGFEVAPREAFCAPTATPETLEPLHAHARRKADSLRSVMRELNVRFINFSRGETVATLRDTWARLCGATPPSDEVLRAKLLTVEPVMEVLFGSPGVFAAHAAGYVSGPDVSPFDFPSERHPNRLRVGFFNSLDSGLDAEGHGPYANLEGQPAAHAVDIYLNAGIRPSRPFDFNRTPMLQVDGFGVSIGPFSSFMQTSWMAPIALSTFIYRRDGAHGGEALSDALIQRIIDEMIPPGCADLPGGRCSYQDPLKFGQTEAMRLGYRAVEYAAP</sequence>
<reference evidence="1 2" key="1">
    <citation type="submission" date="2020-04" db="EMBL/GenBank/DDBJ databases">
        <title>Draft genome of Pyxidicoccus fallax type strain.</title>
        <authorList>
            <person name="Whitworth D.E."/>
        </authorList>
    </citation>
    <scope>NUCLEOTIDE SEQUENCE [LARGE SCALE GENOMIC DNA]</scope>
    <source>
        <strain evidence="1 2">DSM 14698</strain>
    </source>
</reference>
<keyword evidence="2" id="KW-1185">Reference proteome</keyword>
<dbReference type="Proteomes" id="UP000518300">
    <property type="component" value="Unassembled WGS sequence"/>
</dbReference>
<dbReference type="EMBL" id="JABBJJ010000013">
    <property type="protein sequence ID" value="NMO14112.1"/>
    <property type="molecule type" value="Genomic_DNA"/>
</dbReference>
<organism evidence="1 2">
    <name type="scientific">Pyxidicoccus fallax</name>
    <dbReference type="NCBI Taxonomy" id="394095"/>
    <lineage>
        <taxon>Bacteria</taxon>
        <taxon>Pseudomonadati</taxon>
        <taxon>Myxococcota</taxon>
        <taxon>Myxococcia</taxon>
        <taxon>Myxococcales</taxon>
        <taxon>Cystobacterineae</taxon>
        <taxon>Myxococcaceae</taxon>
        <taxon>Pyxidicoccus</taxon>
    </lineage>
</organism>
<dbReference type="PROSITE" id="PS51257">
    <property type="entry name" value="PROKAR_LIPOPROTEIN"/>
    <property type="match status" value="1"/>
</dbReference>
<dbReference type="RefSeq" id="WP_169343392.1">
    <property type="nucleotide sequence ID" value="NZ_JABBJJ010000013.1"/>
</dbReference>